<evidence type="ECO:0000256" key="7">
    <source>
        <dbReference type="SAM" id="MobiDB-lite"/>
    </source>
</evidence>
<evidence type="ECO:0000256" key="6">
    <source>
        <dbReference type="HAMAP-Rule" id="MF_01330"/>
    </source>
</evidence>
<comment type="similarity">
    <text evidence="2 6">Belongs to the Ycf2 family.</text>
</comment>
<name>A0A286MGD6_9CONI</name>
<dbReference type="InterPro" id="IPR008543">
    <property type="entry name" value="Uncharacterised_Ycf2"/>
</dbReference>
<evidence type="ECO:0000259" key="9">
    <source>
        <dbReference type="SMART" id="SM00382"/>
    </source>
</evidence>
<reference evidence="10" key="1">
    <citation type="submission" date="2017-04" db="EMBL/GenBank/DDBJ databases">
        <title>Whole plastome assembly of three Mexican Pinus species.</title>
        <authorList>
            <person name="Aguirre-Dugua X."/>
            <person name="Gernandt D.S."/>
        </authorList>
    </citation>
    <scope>NUCLEOTIDE SEQUENCE</scope>
</reference>
<protein>
    <recommendedName>
        <fullName evidence="6">Protein Ycf2</fullName>
    </recommendedName>
</protein>
<keyword evidence="3 10" id="KW-0934">Plastid</keyword>
<dbReference type="SMART" id="SM00382">
    <property type="entry name" value="AAA"/>
    <property type="match status" value="1"/>
</dbReference>
<feature type="binding site" evidence="6">
    <location>
        <begin position="1370"/>
        <end position="1377"/>
    </location>
    <ligand>
        <name>ATP</name>
        <dbReference type="ChEBI" id="CHEBI:30616"/>
    </ligand>
</feature>
<dbReference type="InterPro" id="IPR056777">
    <property type="entry name" value="Ycf2_N"/>
</dbReference>
<dbReference type="Gene3D" id="3.40.50.300">
    <property type="entry name" value="P-loop containing nucleotide triphosphate hydrolases"/>
    <property type="match status" value="1"/>
</dbReference>
<geneLocation type="plastid" evidence="10"/>
<feature type="domain" description="AAA+ ATPase" evidence="9">
    <location>
        <begin position="1362"/>
        <end position="1521"/>
    </location>
</feature>
<keyword evidence="8" id="KW-0472">Membrane</keyword>
<dbReference type="GO" id="GO:0005524">
    <property type="term" value="F:ATP binding"/>
    <property type="evidence" value="ECO:0007669"/>
    <property type="project" value="UniProtKB-KW"/>
</dbReference>
<accession>A0A286MGD6</accession>
<keyword evidence="4 6" id="KW-0547">Nucleotide-binding</keyword>
<comment type="function">
    <text evidence="1 6">Probable ATPase of unknown function. Its presence in a non-photosynthetic plant (Epifagus virginiana) and experiments in tobacco indicate that it has an essential function which is probably not related to photosynthesis.</text>
</comment>
<dbReference type="RefSeq" id="YP_009429258.1">
    <property type="nucleotide sequence ID" value="NC_035948.1"/>
</dbReference>
<dbReference type="CDD" id="cd19505">
    <property type="entry name" value="RecA-like_Ycf2"/>
    <property type="match status" value="1"/>
</dbReference>
<dbReference type="PANTHER" id="PTHR33078">
    <property type="entry name" value="PROTEIN YCF2-RELATED"/>
    <property type="match status" value="1"/>
</dbReference>
<organism evidence="10">
    <name type="scientific">Pinus jaliscana</name>
    <dbReference type="NCBI Taxonomy" id="469442"/>
    <lineage>
        <taxon>Eukaryota</taxon>
        <taxon>Viridiplantae</taxon>
        <taxon>Streptophyta</taxon>
        <taxon>Embryophyta</taxon>
        <taxon>Tracheophyta</taxon>
        <taxon>Spermatophyta</taxon>
        <taxon>Pinopsida</taxon>
        <taxon>Pinidae</taxon>
        <taxon>Conifers I</taxon>
        <taxon>Pinales</taxon>
        <taxon>Pinaceae</taxon>
        <taxon>Pinus</taxon>
        <taxon>Pinus subgen. Pinus</taxon>
    </lineage>
</organism>
<dbReference type="GeneID" id="34569769"/>
<gene>
    <name evidence="6 10" type="primary">ycf2</name>
</gene>
<dbReference type="HAMAP" id="MF_01330">
    <property type="entry name" value="Ycf2"/>
    <property type="match status" value="1"/>
</dbReference>
<dbReference type="SUPFAM" id="SSF52540">
    <property type="entry name" value="P-loop containing nucleoside triphosphate hydrolases"/>
    <property type="match status" value="1"/>
</dbReference>
<keyword evidence="8" id="KW-0812">Transmembrane</keyword>
<dbReference type="Pfam" id="PF05695">
    <property type="entry name" value="Ycf2"/>
    <property type="match status" value="3"/>
</dbReference>
<evidence type="ECO:0000256" key="2">
    <source>
        <dbReference type="ARBA" id="ARBA00009361"/>
    </source>
</evidence>
<dbReference type="GO" id="GO:0016887">
    <property type="term" value="F:ATP hydrolysis activity"/>
    <property type="evidence" value="ECO:0007669"/>
    <property type="project" value="InterPro"/>
</dbReference>
<dbReference type="EMBL" id="KY963968">
    <property type="protein sequence ID" value="ASW20797.1"/>
    <property type="molecule type" value="Genomic_DNA"/>
</dbReference>
<comment type="subcellular location">
    <subcellularLocation>
        <location evidence="6">Plastid</location>
        <location evidence="6">Chloroplast stroma</location>
    </subcellularLocation>
</comment>
<sequence>MKKRRRPWIIKLEEIQSYQFLFLYNPWTKSNLIRLLIQILSRRERLIKLFDPRILSTLLFRDLRKSNPYFLVKGIVVLTLSILIYRFNHQSSMIDRKNFYLIKLFPIHNFMELGNETPEEYLKPFTQNWLRFPHLLISFQLKRYYNRHFDPISFNSGYGKNTNKKDEMISKNQGPSETHSENDEKDINLKIDSTLNSTENEYWKPEKYLCEDPFTRNKTEIEQRRKRSILWDLSFIEREQTKIESDLSSKCLSKHYPISWAKELFTEDQRYTEDNSFPLERKRFIENFTKSIRYSFFYILPIDEPCMGGPSATKKPIEDFNLSKRFFKIKKKVFSKDLRDSKSYSLMNRIVDLWKIKTYFEIENPSSNCAIRSFTLPWNLFSAFCDQSKGKYILHKNCLEMTDQLTLSITKPSQVHDKISFFIYYKMNPLYELNKNGSLRSDRIFNHREKWKNQSLWVLLNIIDKADDYLDQIIDKQLSQIDSKNCLEIGTPFNNYRTEALGWYESIKYNIDSRYSENLLNRFYFINRLSRNLKDQILKNFIENENLNNVTKDTIDRHSSSWKKFKREWFNHSIIRIDKHINRNLNVYKWSNQNEYFFKYLKQVFSKKNYFKIVFDPIELCTNTNRDSIGWSMFFSLSESTVKLLNSKFDILIYFFDFAFHGLQSNNYRLLNQLLDPTGTLIVRLKKFLNFNLSQRSKLLIDEGTIAPFVTNKIPINPLIIDFFDNENNSMESFDNTYFSTISNDRDNWLNPVKLSDQSSLIASFHGANTLQFFDYLHHTRPNYRNRLPSDMKRFYIKRNNFTYGQLFNLLIIHNNLSSLPIGEIGPVHSEKETISFIKSQVSNILLPKYLKRKRSGDQTFVLIYDLYRSFNLLTRLNPFVRDKRYLSSIEEISTTPLTKEQIVNFEKTFCQPFFNRSDSEENSFDQCFKRGFNSNVGLIQTRSYQDDLLSEMFSNKNEEIFPRIQDWFVTECLKNIIVNEDIDGRSTLSNSSKEEQNIYRISQIDSIFSKWDLFKTYMPWFFTSAWCKYLENMLLDTLSEILLHGSNPFVSILQNIKHYILLKRNILWELSHPLWEPIQCKLRTNLMNKFFFPSNNFKDFFPSCKDFLIEETSDREKSSVPFIWTHLRLLNARGYKYGILIPFFVLGYSILQYFKVISFTFINIKTYFELIKYLKHPSYVIELQKRINPPVPNSFLYYTIDRPRSLSDIINSFFSMKRKRKRKRKRKTKNRNINLLITIIRELNGLCSSMDISEKEIHLLVQFLMTEKNLFQFESNLTYSHNFFKNEFGDQIIRQPGLIHLRYLAYTYQKGLINYGFNPFCLAERWVFLAFCQKITSSQILCQTNPTFHGKPFSLHSGSLLFKGILLIGPMGTGRSYLVKSLAADSYVPLIRISLKKLWYGEYLDYPVERIPTEFDPFVKDKMEDFHITLELAKSMSPCIIWIPNIHELNLNEAANYLFGFGFTDLFLSVLMNNLFRLRDGEKDSMRNILVIASTHIPQRVDPALIAPNRLDRSINIRMLVIPQRQREFPILLCSKGLYSGKCPDEFGSITIDYDARDLAALADEALILSITRNKSVIDTNTIRSAIYRQIFHLQSMDNQVGSGQNDERIIYKVGKAFIQNTLRRNSPMNPLSTKKELWKKRFCYLSEWYLEPSIAETTMKELTILPHILGCLAGSAARDSWSISERNRENWIPFDKLAEHDLDIASSLLESILVEFPFSRLGICRGKSNKDQITFAPQLKMRDHLDMIRFMKEYELKFTPGAKQRDMDEEFIKKEYELKFTPDAKQRDMDEEFIKNVVWTPRIWRLSFLRSNRFDHIKTPNSLGSSYQFGSLRKRQMDRSKFPIQYPKQYKYSKKPLFFIGRRFLWDSFLFQEQRPVFSRREFFANEELLKRLYITYGARRLRAQPDFLPKKSIQSFFRRYDSKSTINSVLFMTFWKPLSLRHRHIEHFKRIQAIGIQLERMQPYFPIYSYHRWLTENSRERVDRFQSLIHRQRWLGTNRLLSNESFLYNTLFESYQYLSNLFLSNRMLLDQITKTLLEKKWLFPNEIEHSIHTTGLRFDISWENLE</sequence>
<dbReference type="InterPro" id="IPR027417">
    <property type="entry name" value="P-loop_NTPase"/>
</dbReference>
<dbReference type="PANTHER" id="PTHR33078:SF96">
    <property type="entry name" value="OVULE PROTEIN"/>
    <property type="match status" value="1"/>
</dbReference>
<dbReference type="InterPro" id="IPR003959">
    <property type="entry name" value="ATPase_AAA_core"/>
</dbReference>
<dbReference type="InterPro" id="IPR003593">
    <property type="entry name" value="AAA+_ATPase"/>
</dbReference>
<keyword evidence="5 6" id="KW-0067">ATP-binding</keyword>
<evidence type="ECO:0000256" key="3">
    <source>
        <dbReference type="ARBA" id="ARBA00022640"/>
    </source>
</evidence>
<evidence type="ECO:0000256" key="4">
    <source>
        <dbReference type="ARBA" id="ARBA00022741"/>
    </source>
</evidence>
<proteinExistence type="inferred from homology"/>
<feature type="transmembrane region" description="Helical" evidence="8">
    <location>
        <begin position="69"/>
        <end position="87"/>
    </location>
</feature>
<evidence type="ECO:0000313" key="10">
    <source>
        <dbReference type="EMBL" id="ASW20797.1"/>
    </source>
</evidence>
<dbReference type="Pfam" id="PF00004">
    <property type="entry name" value="AAA"/>
    <property type="match status" value="1"/>
</dbReference>
<evidence type="ECO:0000256" key="5">
    <source>
        <dbReference type="ARBA" id="ARBA00022840"/>
    </source>
</evidence>
<dbReference type="GO" id="GO:0009570">
    <property type="term" value="C:chloroplast stroma"/>
    <property type="evidence" value="ECO:0007669"/>
    <property type="project" value="UniProtKB-SubCell"/>
</dbReference>
<evidence type="ECO:0000256" key="8">
    <source>
        <dbReference type="SAM" id="Phobius"/>
    </source>
</evidence>
<keyword evidence="8" id="KW-1133">Transmembrane helix</keyword>
<evidence type="ECO:0000256" key="1">
    <source>
        <dbReference type="ARBA" id="ARBA00002329"/>
    </source>
</evidence>
<feature type="region of interest" description="Disordered" evidence="7">
    <location>
        <begin position="163"/>
        <end position="184"/>
    </location>
</feature>